<dbReference type="Proteomes" id="UP000233837">
    <property type="component" value="Unassembled WGS sequence"/>
</dbReference>
<evidence type="ECO:0000313" key="2">
    <source>
        <dbReference type="Proteomes" id="UP000233837"/>
    </source>
</evidence>
<gene>
    <name evidence="1" type="ORF">MA16_Dca022069</name>
</gene>
<name>A0A2I0X081_9ASPA</name>
<dbReference type="CDD" id="cd09272">
    <property type="entry name" value="RNase_HI_RT_Ty1"/>
    <property type="match status" value="1"/>
</dbReference>
<dbReference type="EMBL" id="KZ502268">
    <property type="protein sequence ID" value="PKU81309.1"/>
    <property type="molecule type" value="Genomic_DNA"/>
</dbReference>
<reference evidence="1 2" key="2">
    <citation type="journal article" date="2017" name="Nature">
        <title>The Apostasia genome and the evolution of orchids.</title>
        <authorList>
            <person name="Zhang G.Q."/>
            <person name="Liu K.W."/>
            <person name="Li Z."/>
            <person name="Lohaus R."/>
            <person name="Hsiao Y.Y."/>
            <person name="Niu S.C."/>
            <person name="Wang J.Y."/>
            <person name="Lin Y.C."/>
            <person name="Xu Q."/>
            <person name="Chen L.J."/>
            <person name="Yoshida K."/>
            <person name="Fujiwara S."/>
            <person name="Wang Z.W."/>
            <person name="Zhang Y.Q."/>
            <person name="Mitsuda N."/>
            <person name="Wang M."/>
            <person name="Liu G.H."/>
            <person name="Pecoraro L."/>
            <person name="Huang H.X."/>
            <person name="Xiao X.J."/>
            <person name="Lin M."/>
            <person name="Wu X.Y."/>
            <person name="Wu W.L."/>
            <person name="Chen Y.Y."/>
            <person name="Chang S.B."/>
            <person name="Sakamoto S."/>
            <person name="Ohme-Takagi M."/>
            <person name="Yagi M."/>
            <person name="Zeng S.J."/>
            <person name="Shen C.Y."/>
            <person name="Yeh C.M."/>
            <person name="Luo Y.B."/>
            <person name="Tsai W.C."/>
            <person name="Van de Peer Y."/>
            <person name="Liu Z.J."/>
        </authorList>
    </citation>
    <scope>NUCLEOTIDE SEQUENCE [LARGE SCALE GENOMIC DNA]</scope>
    <source>
        <tissue evidence="1">The whole plant</tissue>
    </source>
</reference>
<dbReference type="PANTHER" id="PTHR11439">
    <property type="entry name" value="GAG-POL-RELATED RETROTRANSPOSON"/>
    <property type="match status" value="1"/>
</dbReference>
<reference evidence="1 2" key="1">
    <citation type="journal article" date="2016" name="Sci. Rep.">
        <title>The Dendrobium catenatum Lindl. genome sequence provides insights into polysaccharide synthase, floral development and adaptive evolution.</title>
        <authorList>
            <person name="Zhang G.Q."/>
            <person name="Xu Q."/>
            <person name="Bian C."/>
            <person name="Tsai W.C."/>
            <person name="Yeh C.M."/>
            <person name="Liu K.W."/>
            <person name="Yoshida K."/>
            <person name="Zhang L.S."/>
            <person name="Chang S.B."/>
            <person name="Chen F."/>
            <person name="Shi Y."/>
            <person name="Su Y.Y."/>
            <person name="Zhang Y.Q."/>
            <person name="Chen L.J."/>
            <person name="Yin Y."/>
            <person name="Lin M."/>
            <person name="Huang H."/>
            <person name="Deng H."/>
            <person name="Wang Z.W."/>
            <person name="Zhu S.L."/>
            <person name="Zhao X."/>
            <person name="Deng C."/>
            <person name="Niu S.C."/>
            <person name="Huang J."/>
            <person name="Wang M."/>
            <person name="Liu G.H."/>
            <person name="Yang H.J."/>
            <person name="Xiao X.J."/>
            <person name="Hsiao Y.Y."/>
            <person name="Wu W.L."/>
            <person name="Chen Y.Y."/>
            <person name="Mitsuda N."/>
            <person name="Ohme-Takagi M."/>
            <person name="Luo Y.B."/>
            <person name="Van de Peer Y."/>
            <person name="Liu Z.J."/>
        </authorList>
    </citation>
    <scope>NUCLEOTIDE SEQUENCE [LARGE SCALE GENOMIC DNA]</scope>
    <source>
        <tissue evidence="1">The whole plant</tissue>
    </source>
</reference>
<protein>
    <submittedName>
        <fullName evidence="1">Retrovirus-related Pol polyprotein from transposon TNT 1-94</fullName>
    </submittedName>
</protein>
<proteinExistence type="predicted"/>
<keyword evidence="2" id="KW-1185">Reference proteome</keyword>
<sequence>MEVPTTTHLKAAKRILQYIKGMIDFDLFYSSSNDFNLVGYSDSDWAGDLDERKSTTGFVFYMGDTIFTWMSKKQPIVALSTCEVEYIAVTSCVCHAIWLQNLLKELRLPQEEPTKICVDNKSAITMTKNLVFHNRSKHIDSRYHLIRDCIIRKDVQIEYVKTYDQVADIFTKPLKNEDFIRMRRLLGITNQVKRGC</sequence>
<accession>A0A2I0X081</accession>
<dbReference type="AlphaFoldDB" id="A0A2I0X081"/>
<dbReference type="PANTHER" id="PTHR11439:SF517">
    <property type="entry name" value="CYSTEINE-RICH RLK (RECEPTOR-LIKE PROTEIN KINASE) 8"/>
    <property type="match status" value="1"/>
</dbReference>
<organism evidence="1 2">
    <name type="scientific">Dendrobium catenatum</name>
    <dbReference type="NCBI Taxonomy" id="906689"/>
    <lineage>
        <taxon>Eukaryota</taxon>
        <taxon>Viridiplantae</taxon>
        <taxon>Streptophyta</taxon>
        <taxon>Embryophyta</taxon>
        <taxon>Tracheophyta</taxon>
        <taxon>Spermatophyta</taxon>
        <taxon>Magnoliopsida</taxon>
        <taxon>Liliopsida</taxon>
        <taxon>Asparagales</taxon>
        <taxon>Orchidaceae</taxon>
        <taxon>Epidendroideae</taxon>
        <taxon>Malaxideae</taxon>
        <taxon>Dendrobiinae</taxon>
        <taxon>Dendrobium</taxon>
    </lineage>
</organism>
<evidence type="ECO:0000313" key="1">
    <source>
        <dbReference type="EMBL" id="PKU81309.1"/>
    </source>
</evidence>